<dbReference type="Proteomes" id="UP000299102">
    <property type="component" value="Unassembled WGS sequence"/>
</dbReference>
<evidence type="ECO:0000313" key="2">
    <source>
        <dbReference type="Proteomes" id="UP000299102"/>
    </source>
</evidence>
<dbReference type="EMBL" id="BGZK01001327">
    <property type="protein sequence ID" value="GBP77333.1"/>
    <property type="molecule type" value="Genomic_DNA"/>
</dbReference>
<dbReference type="AlphaFoldDB" id="A0A4C1YQR3"/>
<accession>A0A4C1YQR3</accession>
<gene>
    <name evidence="1" type="ORF">EVAR_54705_1</name>
</gene>
<name>A0A4C1YQR3_EUMVA</name>
<evidence type="ECO:0000313" key="1">
    <source>
        <dbReference type="EMBL" id="GBP77333.1"/>
    </source>
</evidence>
<sequence>MDEGKNLKLRAYNVSGTADLRRHQLRPVPAPGRDREERLRRPKRGRLLQMGLADRRCSVLAYAVCVWRCAQVGDGVTFWHEIIPSVSHFGDAFF</sequence>
<keyword evidence="2" id="KW-1185">Reference proteome</keyword>
<reference evidence="1 2" key="1">
    <citation type="journal article" date="2019" name="Commun. Biol.">
        <title>The bagworm genome reveals a unique fibroin gene that provides high tensile strength.</title>
        <authorList>
            <person name="Kono N."/>
            <person name="Nakamura H."/>
            <person name="Ohtoshi R."/>
            <person name="Tomita M."/>
            <person name="Numata K."/>
            <person name="Arakawa K."/>
        </authorList>
    </citation>
    <scope>NUCLEOTIDE SEQUENCE [LARGE SCALE GENOMIC DNA]</scope>
</reference>
<comment type="caution">
    <text evidence="1">The sequence shown here is derived from an EMBL/GenBank/DDBJ whole genome shotgun (WGS) entry which is preliminary data.</text>
</comment>
<protein>
    <submittedName>
        <fullName evidence="1">Uncharacterized protein</fullName>
    </submittedName>
</protein>
<proteinExistence type="predicted"/>
<organism evidence="1 2">
    <name type="scientific">Eumeta variegata</name>
    <name type="common">Bagworm moth</name>
    <name type="synonym">Eumeta japonica</name>
    <dbReference type="NCBI Taxonomy" id="151549"/>
    <lineage>
        <taxon>Eukaryota</taxon>
        <taxon>Metazoa</taxon>
        <taxon>Ecdysozoa</taxon>
        <taxon>Arthropoda</taxon>
        <taxon>Hexapoda</taxon>
        <taxon>Insecta</taxon>
        <taxon>Pterygota</taxon>
        <taxon>Neoptera</taxon>
        <taxon>Endopterygota</taxon>
        <taxon>Lepidoptera</taxon>
        <taxon>Glossata</taxon>
        <taxon>Ditrysia</taxon>
        <taxon>Tineoidea</taxon>
        <taxon>Psychidae</taxon>
        <taxon>Oiketicinae</taxon>
        <taxon>Eumeta</taxon>
    </lineage>
</organism>